<feature type="transmembrane region" description="Helical" evidence="10">
    <location>
        <begin position="292"/>
        <end position="312"/>
    </location>
</feature>
<keyword evidence="8 10" id="KW-1133">Transmembrane helix</keyword>
<feature type="transmembrane region" description="Helical" evidence="10">
    <location>
        <begin position="114"/>
        <end position="136"/>
    </location>
</feature>
<feature type="transmembrane region" description="Helical" evidence="10">
    <location>
        <begin position="324"/>
        <end position="343"/>
    </location>
</feature>
<dbReference type="EMBL" id="JAMQOL010000012">
    <property type="protein sequence ID" value="MCM4077984.1"/>
    <property type="molecule type" value="Genomic_DNA"/>
</dbReference>
<keyword evidence="7" id="KW-0256">Endoplasmic reticulum</keyword>
<keyword evidence="9 10" id="KW-0472">Membrane</keyword>
<evidence type="ECO:0000313" key="11">
    <source>
        <dbReference type="EMBL" id="MCM4077984.1"/>
    </source>
</evidence>
<dbReference type="Pfam" id="PF04188">
    <property type="entry name" value="Mannosyl_trans2"/>
    <property type="match status" value="1"/>
</dbReference>
<evidence type="ECO:0000256" key="8">
    <source>
        <dbReference type="ARBA" id="ARBA00022989"/>
    </source>
</evidence>
<evidence type="ECO:0000256" key="5">
    <source>
        <dbReference type="ARBA" id="ARBA00022679"/>
    </source>
</evidence>
<evidence type="ECO:0000313" key="12">
    <source>
        <dbReference type="Proteomes" id="UP001523216"/>
    </source>
</evidence>
<comment type="pathway">
    <text evidence="2">Glycolipid biosynthesis; glycosylphosphatidylinositol-anchor biosynthesis.</text>
</comment>
<evidence type="ECO:0000256" key="7">
    <source>
        <dbReference type="ARBA" id="ARBA00022824"/>
    </source>
</evidence>
<evidence type="ECO:0000256" key="10">
    <source>
        <dbReference type="SAM" id="Phobius"/>
    </source>
</evidence>
<feature type="transmembrane region" description="Helical" evidence="10">
    <location>
        <begin position="229"/>
        <end position="248"/>
    </location>
</feature>
<dbReference type="PANTHER" id="PTHR12468:SF2">
    <property type="entry name" value="GPI MANNOSYLTRANSFERASE 2"/>
    <property type="match status" value="1"/>
</dbReference>
<gene>
    <name evidence="11" type="ORF">LXN57_10435</name>
</gene>
<evidence type="ECO:0000256" key="2">
    <source>
        <dbReference type="ARBA" id="ARBA00004687"/>
    </source>
</evidence>
<feature type="transmembrane region" description="Helical" evidence="10">
    <location>
        <begin position="148"/>
        <end position="165"/>
    </location>
</feature>
<comment type="caution">
    <text evidence="11">The sequence shown here is derived from an EMBL/GenBank/DDBJ whole genome shotgun (WGS) entry which is preliminary data.</text>
</comment>
<dbReference type="RefSeq" id="WP_251797833.1">
    <property type="nucleotide sequence ID" value="NZ_JAMQOL010000012.1"/>
</dbReference>
<evidence type="ECO:0000256" key="3">
    <source>
        <dbReference type="ARBA" id="ARBA00022502"/>
    </source>
</evidence>
<feature type="transmembrane region" description="Helical" evidence="10">
    <location>
        <begin position="349"/>
        <end position="368"/>
    </location>
</feature>
<reference evidence="11 12" key="1">
    <citation type="submission" date="2022-06" db="EMBL/GenBank/DDBJ databases">
        <title>Actinoplanes abujensis sp. nov., isolated from Nigerian arid soil.</title>
        <authorList>
            <person name="Ding P."/>
        </authorList>
    </citation>
    <scope>NUCLEOTIDE SEQUENCE [LARGE SCALE GENOMIC DNA]</scope>
    <source>
        <strain evidence="12">TRM88002</strain>
    </source>
</reference>
<dbReference type="PANTHER" id="PTHR12468">
    <property type="entry name" value="GPI MANNOSYLTRANSFERASE 2"/>
    <property type="match status" value="1"/>
</dbReference>
<name>A0ABT0XW40_9ACTN</name>
<keyword evidence="5" id="KW-0808">Transferase</keyword>
<proteinExistence type="predicted"/>
<feature type="transmembrane region" description="Helical" evidence="10">
    <location>
        <begin position="375"/>
        <end position="398"/>
    </location>
</feature>
<evidence type="ECO:0000256" key="6">
    <source>
        <dbReference type="ARBA" id="ARBA00022692"/>
    </source>
</evidence>
<keyword evidence="6 10" id="KW-0812">Transmembrane</keyword>
<evidence type="ECO:0000256" key="9">
    <source>
        <dbReference type="ARBA" id="ARBA00023136"/>
    </source>
</evidence>
<accession>A0ABT0XW40</accession>
<evidence type="ECO:0008006" key="13">
    <source>
        <dbReference type="Google" id="ProtNLM"/>
    </source>
</evidence>
<dbReference type="Proteomes" id="UP001523216">
    <property type="component" value="Unassembled WGS sequence"/>
</dbReference>
<feature type="transmembrane region" description="Helical" evidence="10">
    <location>
        <begin position="29"/>
        <end position="53"/>
    </location>
</feature>
<keyword evidence="12" id="KW-1185">Reference proteome</keyword>
<sequence>MTVLAVAAEPDLDLPANVRVRRPWRSACLAALAVWSTSVVVHLAVSALAWLTYRGNGPAPGLWSIALSWNGWDAGHYVRIAESGYHLGPGFPAFFPLYPMLIQVLDPVLPGSGVVSALVVAHAAAFGALAVLYRLADYEFGPRVAQRTAWYLAAFPMGFFLFLGYNESLFLLLMVGALYAGRRGHWWLAGALGALSSATRLFGVLLIAPLAVEYLRQVGWRPSRLRPDVLGLALVPLGVAGYSLYCLVEFGNPLQFSVAQDQWGRRYTFPGGAWLISVRQAAGHGPLDKATLGAVLEAGTILIAVVLLILCVKGPFKFRPDQRYLVAQAGITLVMLMSTEVGGRSMQSSARYAMEAVAIFLVLARMGANQMADRAILMTGAALQAVFLVVFMAGAFLVA</sequence>
<keyword evidence="3" id="KW-0337">GPI-anchor biosynthesis</keyword>
<comment type="subcellular location">
    <subcellularLocation>
        <location evidence="1">Endoplasmic reticulum membrane</location>
        <topology evidence="1">Multi-pass membrane protein</topology>
    </subcellularLocation>
</comment>
<evidence type="ECO:0000256" key="1">
    <source>
        <dbReference type="ARBA" id="ARBA00004477"/>
    </source>
</evidence>
<dbReference type="InterPro" id="IPR007315">
    <property type="entry name" value="PIG-V/Gpi18"/>
</dbReference>
<feature type="transmembrane region" description="Helical" evidence="10">
    <location>
        <begin position="185"/>
        <end position="208"/>
    </location>
</feature>
<organism evidence="11 12">
    <name type="scientific">Paractinoplanes hotanensis</name>
    <dbReference type="NCBI Taxonomy" id="2906497"/>
    <lineage>
        <taxon>Bacteria</taxon>
        <taxon>Bacillati</taxon>
        <taxon>Actinomycetota</taxon>
        <taxon>Actinomycetes</taxon>
        <taxon>Micromonosporales</taxon>
        <taxon>Micromonosporaceae</taxon>
        <taxon>Paractinoplanes</taxon>
    </lineage>
</organism>
<keyword evidence="4" id="KW-0328">Glycosyltransferase</keyword>
<evidence type="ECO:0000256" key="4">
    <source>
        <dbReference type="ARBA" id="ARBA00022676"/>
    </source>
</evidence>
<protein>
    <recommendedName>
        <fullName evidence="13">Mannosyltransferase PIG-V</fullName>
    </recommendedName>
</protein>